<organism evidence="3 4">
    <name type="scientific">Dunaliella salina</name>
    <name type="common">Green alga</name>
    <name type="synonym">Protococcus salinus</name>
    <dbReference type="NCBI Taxonomy" id="3046"/>
    <lineage>
        <taxon>Eukaryota</taxon>
        <taxon>Viridiplantae</taxon>
        <taxon>Chlorophyta</taxon>
        <taxon>core chlorophytes</taxon>
        <taxon>Chlorophyceae</taxon>
        <taxon>CS clade</taxon>
        <taxon>Chlamydomonadales</taxon>
        <taxon>Dunaliellaceae</taxon>
        <taxon>Dunaliella</taxon>
    </lineage>
</organism>
<name>A0ABQ7GEK1_DUNSA</name>
<proteinExistence type="predicted"/>
<feature type="compositionally biased region" description="Pro residues" evidence="1">
    <location>
        <begin position="136"/>
        <end position="145"/>
    </location>
</feature>
<dbReference type="Pfam" id="PF10444">
    <property type="entry name" value="Nbl1_Borealin_N"/>
    <property type="match status" value="1"/>
</dbReference>
<gene>
    <name evidence="3" type="ORF">DUNSADRAFT_10779</name>
</gene>
<feature type="compositionally biased region" description="Basic and acidic residues" evidence="1">
    <location>
        <begin position="38"/>
        <end position="48"/>
    </location>
</feature>
<reference evidence="3" key="1">
    <citation type="submission" date="2017-08" db="EMBL/GenBank/DDBJ databases">
        <authorList>
            <person name="Polle J.E."/>
            <person name="Barry K."/>
            <person name="Cushman J."/>
            <person name="Schmutz J."/>
            <person name="Tran D."/>
            <person name="Hathwaick L.T."/>
            <person name="Yim W.C."/>
            <person name="Jenkins J."/>
            <person name="Mckie-Krisberg Z.M."/>
            <person name="Prochnik S."/>
            <person name="Lindquist E."/>
            <person name="Dockter R.B."/>
            <person name="Adam C."/>
            <person name="Molina H."/>
            <person name="Bunkerborg J."/>
            <person name="Jin E."/>
            <person name="Buchheim M."/>
            <person name="Magnuson J."/>
        </authorList>
    </citation>
    <scope>NUCLEOTIDE SEQUENCE</scope>
    <source>
        <strain evidence="3">CCAP 19/18</strain>
    </source>
</reference>
<accession>A0ABQ7GEK1</accession>
<evidence type="ECO:0000259" key="2">
    <source>
        <dbReference type="Pfam" id="PF10444"/>
    </source>
</evidence>
<feature type="domain" description="Borealin N-terminal" evidence="2">
    <location>
        <begin position="47"/>
        <end position="101"/>
    </location>
</feature>
<protein>
    <recommendedName>
        <fullName evidence="2">Borealin N-terminal domain-containing protein</fullName>
    </recommendedName>
</protein>
<feature type="compositionally biased region" description="Low complexity" evidence="1">
    <location>
        <begin position="305"/>
        <end position="317"/>
    </location>
</feature>
<feature type="region of interest" description="Disordered" evidence="1">
    <location>
        <begin position="1"/>
        <end position="48"/>
    </location>
</feature>
<feature type="compositionally biased region" description="Polar residues" evidence="1">
    <location>
        <begin position="163"/>
        <end position="172"/>
    </location>
</feature>
<feature type="region of interest" description="Disordered" evidence="1">
    <location>
        <begin position="127"/>
        <end position="224"/>
    </location>
</feature>
<keyword evidence="4" id="KW-1185">Reference proteome</keyword>
<evidence type="ECO:0000313" key="4">
    <source>
        <dbReference type="Proteomes" id="UP000815325"/>
    </source>
</evidence>
<sequence>MPPRKRKAPASRTGPQRLQTIAEEEGQGVNSAETAVSEARDSRGRTKDEAINHIADEVTERIKALQSTGRELACAVRLESQMACSRLPKKVQNMSVAEFFSLSPDEAKQTTLTNLFGRLMLLPGSKAGKNESLSAAPPPPQPPIPSTAAPTTRATRRTAARTGQQHQEQQHCAPTPPTATHPRATRAAIQGATVPSGGSAQSEAVKDQDQPGTSEPNAPPTEAHPATALPLAQQQQQEQQGQVHQAVVVSNKGGTAEPTHVLQDCTNLAPAAESGRVGQMLPPKRGARPGGKQAASQAEQEDAEAAQQAPVAATPAQHNHSMVAATPVGNSMNSTTHAQSGTATLATNFTLVKRTAARGRTGRRAGDDKAIMISTSDGRQFMVDAGTGVANIPDKYRVEVSAQLEVLHRLAGAALNV</sequence>
<dbReference type="InterPro" id="IPR018851">
    <property type="entry name" value="Borealin_N"/>
</dbReference>
<evidence type="ECO:0000256" key="1">
    <source>
        <dbReference type="SAM" id="MobiDB-lite"/>
    </source>
</evidence>
<evidence type="ECO:0000313" key="3">
    <source>
        <dbReference type="EMBL" id="KAF5833033.1"/>
    </source>
</evidence>
<dbReference type="Proteomes" id="UP000815325">
    <property type="component" value="Unassembled WGS sequence"/>
</dbReference>
<dbReference type="EMBL" id="MU069834">
    <property type="protein sequence ID" value="KAF5833033.1"/>
    <property type="molecule type" value="Genomic_DNA"/>
</dbReference>
<feature type="region of interest" description="Disordered" evidence="1">
    <location>
        <begin position="273"/>
        <end position="318"/>
    </location>
</feature>
<comment type="caution">
    <text evidence="3">The sequence shown here is derived from an EMBL/GenBank/DDBJ whole genome shotgun (WGS) entry which is preliminary data.</text>
</comment>